<dbReference type="EMBL" id="KZ825391">
    <property type="protein sequence ID" value="RAH41273.1"/>
    <property type="molecule type" value="Genomic_DNA"/>
</dbReference>
<protein>
    <submittedName>
        <fullName evidence="1">Uncharacterized protein</fullName>
    </submittedName>
</protein>
<dbReference type="Proteomes" id="UP000249057">
    <property type="component" value="Unassembled WGS sequence"/>
</dbReference>
<gene>
    <name evidence="1" type="ORF">BO95DRAFT_485630</name>
</gene>
<organism evidence="1 2">
    <name type="scientific">Aspergillus brunneoviolaceus CBS 621.78</name>
    <dbReference type="NCBI Taxonomy" id="1450534"/>
    <lineage>
        <taxon>Eukaryota</taxon>
        <taxon>Fungi</taxon>
        <taxon>Dikarya</taxon>
        <taxon>Ascomycota</taxon>
        <taxon>Pezizomycotina</taxon>
        <taxon>Eurotiomycetes</taxon>
        <taxon>Eurotiomycetidae</taxon>
        <taxon>Eurotiales</taxon>
        <taxon>Aspergillaceae</taxon>
        <taxon>Aspergillus</taxon>
        <taxon>Aspergillus subgen. Circumdati</taxon>
    </lineage>
</organism>
<reference evidence="1" key="1">
    <citation type="submission" date="2018-02" db="EMBL/GenBank/DDBJ databases">
        <title>The genomes of Aspergillus section Nigri reveals drivers in fungal speciation.</title>
        <authorList>
            <consortium name="DOE Joint Genome Institute"/>
            <person name="Vesth T.C."/>
            <person name="Nybo J."/>
            <person name="Theobald S."/>
            <person name="Brandl J."/>
            <person name="Frisvad J.C."/>
            <person name="Nielsen K.F."/>
            <person name="Lyhne E.K."/>
            <person name="Kogle M.E."/>
            <person name="Kuo A."/>
            <person name="Riley R."/>
            <person name="Clum A."/>
            <person name="Nolan M."/>
            <person name="Lipzen A."/>
            <person name="Salamov A."/>
            <person name="Henrissat B."/>
            <person name="Wiebenga A."/>
            <person name="De vries R.P."/>
            <person name="Grigoriev I.V."/>
            <person name="Mortensen U.H."/>
            <person name="Andersen M.R."/>
            <person name="Baker S.E."/>
        </authorList>
    </citation>
    <scope>NUCLEOTIDE SEQUENCE</scope>
    <source>
        <strain evidence="1">CBS 621.78</strain>
    </source>
</reference>
<evidence type="ECO:0000313" key="1">
    <source>
        <dbReference type="EMBL" id="RAH41273.1"/>
    </source>
</evidence>
<evidence type="ECO:0000313" key="2">
    <source>
        <dbReference type="Proteomes" id="UP000249057"/>
    </source>
</evidence>
<keyword evidence="2" id="KW-1185">Reference proteome</keyword>
<accession>A0ACD1FWC4</accession>
<sequence length="236" mass="26406">MDGGSRQRSSAAARFSPYSQPGGSTQWIFGELVDGPAGSEGDVGGGGYGRKRATDPGGGVYGADHQFPLRRQAERLLRLTIKLYKGQARQGGEGHDFARDYVVKAAKLHAKHGIYAYQQCYSPPAYRTFVDEMSRRNNRGWVIDDHDVTIEFYFRSFEELNKVNHDPEFQALQASEEPYVNRAHTVVSLSWIEKYVDNTEVVNIVDDKSTYPGYDELLDLSTALRTGSAAWAKKEE</sequence>
<proteinExistence type="predicted"/>
<name>A0ACD1FWC4_9EURO</name>